<gene>
    <name evidence="1" type="ORF">PCOR1329_LOCUS38939</name>
</gene>
<keyword evidence="2" id="KW-1185">Reference proteome</keyword>
<dbReference type="EMBL" id="CAUYUJ010014709">
    <property type="protein sequence ID" value="CAK0845009.1"/>
    <property type="molecule type" value="Genomic_DNA"/>
</dbReference>
<sequence length="131" mass="14183">MPPGAEVAVTPAGEGAVAIGAHTDLGDGGDLPAFRVGMVRSPCDYLLSVWSYQRVPVQQRARHQRGIGGPRCAHSEDVCRCIELHRPAGSAAEDFLPAFRPGRRAMEGQAHRFAEGELESTLEEDRELVFC</sequence>
<accession>A0ABN9TGL8</accession>
<evidence type="ECO:0000313" key="1">
    <source>
        <dbReference type="EMBL" id="CAK0845009.1"/>
    </source>
</evidence>
<name>A0ABN9TGL8_9DINO</name>
<evidence type="ECO:0008006" key="3">
    <source>
        <dbReference type="Google" id="ProtNLM"/>
    </source>
</evidence>
<organism evidence="1 2">
    <name type="scientific">Prorocentrum cordatum</name>
    <dbReference type="NCBI Taxonomy" id="2364126"/>
    <lineage>
        <taxon>Eukaryota</taxon>
        <taxon>Sar</taxon>
        <taxon>Alveolata</taxon>
        <taxon>Dinophyceae</taxon>
        <taxon>Prorocentrales</taxon>
        <taxon>Prorocentraceae</taxon>
        <taxon>Prorocentrum</taxon>
    </lineage>
</organism>
<evidence type="ECO:0000313" key="2">
    <source>
        <dbReference type="Proteomes" id="UP001189429"/>
    </source>
</evidence>
<proteinExistence type="predicted"/>
<reference evidence="1" key="1">
    <citation type="submission" date="2023-10" db="EMBL/GenBank/DDBJ databases">
        <authorList>
            <person name="Chen Y."/>
            <person name="Shah S."/>
            <person name="Dougan E. K."/>
            <person name="Thang M."/>
            <person name="Chan C."/>
        </authorList>
    </citation>
    <scope>NUCLEOTIDE SEQUENCE [LARGE SCALE GENOMIC DNA]</scope>
</reference>
<comment type="caution">
    <text evidence="1">The sequence shown here is derived from an EMBL/GenBank/DDBJ whole genome shotgun (WGS) entry which is preliminary data.</text>
</comment>
<protein>
    <recommendedName>
        <fullName evidence="3">Sulfotransferase</fullName>
    </recommendedName>
</protein>
<dbReference type="Proteomes" id="UP001189429">
    <property type="component" value="Unassembled WGS sequence"/>
</dbReference>